<dbReference type="Pfam" id="PF00107">
    <property type="entry name" value="ADH_zinc_N"/>
    <property type="match status" value="1"/>
</dbReference>
<dbReference type="InterPro" id="IPR036291">
    <property type="entry name" value="NAD(P)-bd_dom_sf"/>
</dbReference>
<accession>A0A840XHY0</accession>
<reference evidence="2 3" key="1">
    <citation type="submission" date="2020-08" db="EMBL/GenBank/DDBJ databases">
        <title>Sequencing the genomes of 1000 actinobacteria strains.</title>
        <authorList>
            <person name="Klenk H.-P."/>
        </authorList>
    </citation>
    <scope>NUCLEOTIDE SEQUENCE [LARGE SCALE GENOMIC DNA]</scope>
    <source>
        <strain evidence="2 3">DSM 23889</strain>
    </source>
</reference>
<dbReference type="SUPFAM" id="SSF51735">
    <property type="entry name" value="NAD(P)-binding Rossmann-fold domains"/>
    <property type="match status" value="1"/>
</dbReference>
<feature type="domain" description="Enoyl reductase (ER)" evidence="1">
    <location>
        <begin position="19"/>
        <end position="329"/>
    </location>
</feature>
<dbReference type="EMBL" id="JACHBS010000001">
    <property type="protein sequence ID" value="MBB5617926.1"/>
    <property type="molecule type" value="Genomic_DNA"/>
</dbReference>
<proteinExistence type="predicted"/>
<sequence length="349" mass="35484">MTRGWQITLGEGDPAVALVDLDDTALRPASDALDATADVVVDVTWSGLNYKDALAFAGNRGVVRTSPLVPGIDAVGTVAASSNPRWRVGDRVLLNGAGAGETRHGGLAQRAHLDGGTLVATPSVFTDEQAAGIGTAGFTAMLAVLALERHGITHGEVLVTGASGGLGSFAIALLARAGFVVTAVTGRPDNAERLQRLGAAIVLDRAELDRPSRALESQHWAGVIDAVGGPPLATALAQLRQNGVAVACGNAASPALATTVMPFILRGVSLVGVNSSLTPRALREQAWQRLARDLDPGVVDAVVRSIPLEEAREAAAEVLAGRVAGRLAVRVGEPASAPAAESDALGGDA</sequence>
<dbReference type="GO" id="GO:0043957">
    <property type="term" value="F:acryloyl-CoA reductase (NADPH) activity"/>
    <property type="evidence" value="ECO:0007669"/>
    <property type="project" value="TreeGrafter"/>
</dbReference>
<dbReference type="Proteomes" id="UP000552883">
    <property type="component" value="Unassembled WGS sequence"/>
</dbReference>
<gene>
    <name evidence="2" type="ORF">BJ959_001422</name>
</gene>
<name>A0A840XHY0_9MICO</name>
<evidence type="ECO:0000313" key="3">
    <source>
        <dbReference type="Proteomes" id="UP000552883"/>
    </source>
</evidence>
<evidence type="ECO:0000313" key="2">
    <source>
        <dbReference type="EMBL" id="MBB5617926.1"/>
    </source>
</evidence>
<dbReference type="InterPro" id="IPR011032">
    <property type="entry name" value="GroES-like_sf"/>
</dbReference>
<dbReference type="AlphaFoldDB" id="A0A840XHY0"/>
<dbReference type="InterPro" id="IPR020843">
    <property type="entry name" value="ER"/>
</dbReference>
<dbReference type="InterPro" id="IPR014188">
    <property type="entry name" value="Acrylyl-CoA_reductase_AcuI"/>
</dbReference>
<dbReference type="EC" id="1.3.1.-" evidence="2"/>
<keyword evidence="3" id="KW-1185">Reference proteome</keyword>
<dbReference type="RefSeq" id="WP_153981360.1">
    <property type="nucleotide sequence ID" value="NZ_BAAANZ010000005.1"/>
</dbReference>
<dbReference type="Gene3D" id="3.40.50.720">
    <property type="entry name" value="NAD(P)-binding Rossmann-like Domain"/>
    <property type="match status" value="1"/>
</dbReference>
<dbReference type="InterPro" id="IPR051397">
    <property type="entry name" value="Zn-ADH-like_protein"/>
</dbReference>
<comment type="caution">
    <text evidence="2">The sequence shown here is derived from an EMBL/GenBank/DDBJ whole genome shotgun (WGS) entry which is preliminary data.</text>
</comment>
<dbReference type="SMART" id="SM00829">
    <property type="entry name" value="PKS_ER"/>
    <property type="match status" value="1"/>
</dbReference>
<dbReference type="Pfam" id="PF08240">
    <property type="entry name" value="ADH_N"/>
    <property type="match status" value="1"/>
</dbReference>
<dbReference type="PANTHER" id="PTHR43677">
    <property type="entry name" value="SHORT-CHAIN DEHYDROGENASE/REDUCTASE"/>
    <property type="match status" value="1"/>
</dbReference>
<evidence type="ECO:0000259" key="1">
    <source>
        <dbReference type="SMART" id="SM00829"/>
    </source>
</evidence>
<dbReference type="PANTHER" id="PTHR43677:SF1">
    <property type="entry name" value="ACRYLYL-COA REDUCTASE ACUI-RELATED"/>
    <property type="match status" value="1"/>
</dbReference>
<dbReference type="InterPro" id="IPR013149">
    <property type="entry name" value="ADH-like_C"/>
</dbReference>
<dbReference type="SUPFAM" id="SSF50129">
    <property type="entry name" value="GroES-like"/>
    <property type="match status" value="1"/>
</dbReference>
<protein>
    <submittedName>
        <fullName evidence="2">Acrylyl-CoA reductase (NADPH)</fullName>
        <ecNumber evidence="2">1.3.1.-</ecNumber>
    </submittedName>
</protein>
<organism evidence="2 3">
    <name type="scientific">Microcella frigidaquae</name>
    <dbReference type="NCBI Taxonomy" id="424758"/>
    <lineage>
        <taxon>Bacteria</taxon>
        <taxon>Bacillati</taxon>
        <taxon>Actinomycetota</taxon>
        <taxon>Actinomycetes</taxon>
        <taxon>Micrococcales</taxon>
        <taxon>Microbacteriaceae</taxon>
        <taxon>Microcella</taxon>
    </lineage>
</organism>
<dbReference type="Gene3D" id="3.90.180.10">
    <property type="entry name" value="Medium-chain alcohol dehydrogenases, catalytic domain"/>
    <property type="match status" value="1"/>
</dbReference>
<dbReference type="InterPro" id="IPR013154">
    <property type="entry name" value="ADH-like_N"/>
</dbReference>
<dbReference type="OrthoDB" id="9782155at2"/>
<dbReference type="NCBIfam" id="TIGR02823">
    <property type="entry name" value="oxido_YhdH"/>
    <property type="match status" value="1"/>
</dbReference>
<keyword evidence="2" id="KW-0560">Oxidoreductase</keyword>